<comment type="caution">
    <text evidence="1">The sequence shown here is derived from an EMBL/GenBank/DDBJ whole genome shotgun (WGS) entry which is preliminary data.</text>
</comment>
<name>A0A9Q5B2Y1_PSEFR</name>
<sequence>MQVSIDEFSWLFEGLPTYTTLQEKGLRLYDLGAFRHAQQFLQLPAAVGDAQAQFALASILERDPSDTQSRVTPLRQALAQVATINLPEDARAAWVNKVEQQIRDIETAFKAQYMPLYEAAAAQGNLDAMLRLGGEPWHDKIRQQLAPGVQANEGEALLNMYALTRDLAWLTKAAHTGHAIALYLLAMRHDENPDLYVQGSSPVSRDTHIDGLLRSAAIGGYPPAMYWYANRLKLRGNYTLIQHLRIDEAKAGSINAVARYGLALTGFYSDEQHNDTDSGFAADYPMGYALMWLVNQVKGREPGPLDIREKLAHLERELTSAQINGAKNFAHYWREQYPLVSEFRLRDCLH</sequence>
<dbReference type="EMBL" id="JAAQYX010000030">
    <property type="protein sequence ID" value="NNB51332.1"/>
    <property type="molecule type" value="Genomic_DNA"/>
</dbReference>
<dbReference type="Gene3D" id="1.25.40.10">
    <property type="entry name" value="Tetratricopeptide repeat domain"/>
    <property type="match status" value="1"/>
</dbReference>
<evidence type="ECO:0000313" key="1">
    <source>
        <dbReference type="EMBL" id="NNB51332.1"/>
    </source>
</evidence>
<evidence type="ECO:0008006" key="3">
    <source>
        <dbReference type="Google" id="ProtNLM"/>
    </source>
</evidence>
<dbReference type="RefSeq" id="WP_095040318.1">
    <property type="nucleotide sequence ID" value="NZ_JAAEBQ010000001.1"/>
</dbReference>
<proteinExistence type="predicted"/>
<accession>A0A9Q5B2Y1</accession>
<reference evidence="1 2" key="1">
    <citation type="journal article" date="2020" name="Front. Microbiol.">
        <title>Genetic Organization of the aprX-lipA2 Operon Affects the Proteolytic Potential of Pseudomonas Species in Milk.</title>
        <authorList>
            <person name="Maier C."/>
            <person name="Huptas C."/>
            <person name="von Neubeck M."/>
            <person name="Scherer S."/>
            <person name="Wenning M."/>
            <person name="Lucking G."/>
        </authorList>
    </citation>
    <scope>NUCLEOTIDE SEQUENCE [LARGE SCALE GENOMIC DNA]</scope>
    <source>
        <strain evidence="1 2">WS 5094</strain>
    </source>
</reference>
<protein>
    <recommendedName>
        <fullName evidence="3">Sel1 repeat family protein</fullName>
    </recommendedName>
</protein>
<gene>
    <name evidence="1" type="ORF">HBN89_18930</name>
</gene>
<dbReference type="Proteomes" id="UP000564604">
    <property type="component" value="Unassembled WGS sequence"/>
</dbReference>
<organism evidence="1 2">
    <name type="scientific">Pseudomonas fragi</name>
    <dbReference type="NCBI Taxonomy" id="296"/>
    <lineage>
        <taxon>Bacteria</taxon>
        <taxon>Pseudomonadati</taxon>
        <taxon>Pseudomonadota</taxon>
        <taxon>Gammaproteobacteria</taxon>
        <taxon>Pseudomonadales</taxon>
        <taxon>Pseudomonadaceae</taxon>
        <taxon>Pseudomonas</taxon>
    </lineage>
</organism>
<dbReference type="AlphaFoldDB" id="A0A9Q5B2Y1"/>
<dbReference type="InterPro" id="IPR011990">
    <property type="entry name" value="TPR-like_helical_dom_sf"/>
</dbReference>
<evidence type="ECO:0000313" key="2">
    <source>
        <dbReference type="Proteomes" id="UP000564604"/>
    </source>
</evidence>